<accession>A0A4R4ZR70</accession>
<evidence type="ECO:0000313" key="3">
    <source>
        <dbReference type="Proteomes" id="UP000295124"/>
    </source>
</evidence>
<dbReference type="InterPro" id="IPR016040">
    <property type="entry name" value="NAD(P)-bd_dom"/>
</dbReference>
<proteinExistence type="predicted"/>
<dbReference type="Gene3D" id="3.40.50.720">
    <property type="entry name" value="NAD(P)-binding Rossmann-like Domain"/>
    <property type="match status" value="1"/>
</dbReference>
<sequence>MIIVTGATGRLGKAVVGRLVERMPAAELGVSVRDPEQAAEFAARGIRVRRADFDDPSALEHAFEGASQVLIVSGPADPAPHQAAIEAAQKAGAERILYTSHMGANLDSLFLATRGHAATEQHLAESGVPFTALRNGFYASTTAWHLRTALATGELRVPADGPVSWTAHPDLADAAVIALTDPDRLQGTTPALTGPEALDLADAAAIASELTGKKIVRVVIDDEDWRQQALARGLPSFVVDLTLGIFQASRRGEFAAVDPALGEILGRRPTDLRAVLKSELAS</sequence>
<dbReference type="AlphaFoldDB" id="A0A4R4ZR70"/>
<dbReference type="PANTHER" id="PTHR47129">
    <property type="entry name" value="QUINONE OXIDOREDUCTASE 2"/>
    <property type="match status" value="1"/>
</dbReference>
<keyword evidence="3" id="KW-1185">Reference proteome</keyword>
<dbReference type="RefSeq" id="WP_132167069.1">
    <property type="nucleotide sequence ID" value="NZ_SMKX01000023.1"/>
</dbReference>
<evidence type="ECO:0000259" key="1">
    <source>
        <dbReference type="Pfam" id="PF13460"/>
    </source>
</evidence>
<feature type="domain" description="NAD(P)-binding" evidence="1">
    <location>
        <begin position="6"/>
        <end position="148"/>
    </location>
</feature>
<evidence type="ECO:0000313" key="2">
    <source>
        <dbReference type="EMBL" id="TDD60564.1"/>
    </source>
</evidence>
<name>A0A4R4ZR70_9ACTN</name>
<dbReference type="InterPro" id="IPR052718">
    <property type="entry name" value="NmrA-type_oxidoreductase"/>
</dbReference>
<reference evidence="2 3" key="1">
    <citation type="submission" date="2019-03" db="EMBL/GenBank/DDBJ databases">
        <title>Draft genome sequences of novel Actinobacteria.</title>
        <authorList>
            <person name="Sahin N."/>
            <person name="Ay H."/>
            <person name="Saygin H."/>
        </authorList>
    </citation>
    <scope>NUCLEOTIDE SEQUENCE [LARGE SCALE GENOMIC DNA]</scope>
    <source>
        <strain evidence="2 3">JCM 13523</strain>
    </source>
</reference>
<dbReference type="Gene3D" id="3.90.25.10">
    <property type="entry name" value="UDP-galactose 4-epimerase, domain 1"/>
    <property type="match status" value="1"/>
</dbReference>
<protein>
    <submittedName>
        <fullName evidence="2">SDR family NAD(P)-dependent oxidoreductase</fullName>
    </submittedName>
</protein>
<dbReference type="InterPro" id="IPR036291">
    <property type="entry name" value="NAD(P)-bd_dom_sf"/>
</dbReference>
<dbReference type="Pfam" id="PF13460">
    <property type="entry name" value="NAD_binding_10"/>
    <property type="match status" value="1"/>
</dbReference>
<dbReference type="EMBL" id="SMKX01000023">
    <property type="protein sequence ID" value="TDD60564.1"/>
    <property type="molecule type" value="Genomic_DNA"/>
</dbReference>
<dbReference type="OrthoDB" id="5510591at2"/>
<dbReference type="PANTHER" id="PTHR47129:SF1">
    <property type="entry name" value="NMRA-LIKE DOMAIN-CONTAINING PROTEIN"/>
    <property type="match status" value="1"/>
</dbReference>
<organism evidence="2 3">
    <name type="scientific">Kribbella antibiotica</name>
    <dbReference type="NCBI Taxonomy" id="190195"/>
    <lineage>
        <taxon>Bacteria</taxon>
        <taxon>Bacillati</taxon>
        <taxon>Actinomycetota</taxon>
        <taxon>Actinomycetes</taxon>
        <taxon>Propionibacteriales</taxon>
        <taxon>Kribbellaceae</taxon>
        <taxon>Kribbella</taxon>
    </lineage>
</organism>
<gene>
    <name evidence="2" type="ORF">E1263_10725</name>
</gene>
<dbReference type="Proteomes" id="UP000295124">
    <property type="component" value="Unassembled WGS sequence"/>
</dbReference>
<dbReference type="SUPFAM" id="SSF51735">
    <property type="entry name" value="NAD(P)-binding Rossmann-fold domains"/>
    <property type="match status" value="1"/>
</dbReference>
<comment type="caution">
    <text evidence="2">The sequence shown here is derived from an EMBL/GenBank/DDBJ whole genome shotgun (WGS) entry which is preliminary data.</text>
</comment>